<reference evidence="2 3" key="1">
    <citation type="submission" date="2018-04" db="EMBL/GenBank/DDBJ databases">
        <title>Massilia violaceinigra sp. nov., a novel purple-pigmented bacterium isolated from Tianshan glacier, Xinjiang, China.</title>
        <authorList>
            <person name="Wang H."/>
        </authorList>
    </citation>
    <scope>NUCLEOTIDE SEQUENCE [LARGE SCALE GENOMIC DNA]</scope>
    <source>
        <strain evidence="2 3">B448-2</strain>
    </source>
</reference>
<gene>
    <name evidence="2" type="ORF">C7C56_022815</name>
</gene>
<proteinExistence type="predicted"/>
<dbReference type="InterPro" id="IPR029033">
    <property type="entry name" value="His_PPase_superfam"/>
</dbReference>
<dbReference type="EMBL" id="PXWF02000297">
    <property type="protein sequence ID" value="PWF42459.1"/>
    <property type="molecule type" value="Genomic_DNA"/>
</dbReference>
<accession>A0A2U2HEY7</accession>
<keyword evidence="3" id="KW-1185">Reference proteome</keyword>
<sequence length="172" mass="18187">MKKAMRLLCALSLALTVLAPSAALAQGTIYLVRHAEKESVGKDPALTDAGQARARNIAATLRKVGVAQIYSTALMRTQMTAKPLATLLAVPVRTYDPSRQAEFATQLKALPGNTLVVGHSNTLTELVRLLGGEPGADIADTEYDRLYQLAIDKDGSVTTVLMHSIPGAPPAP</sequence>
<evidence type="ECO:0000256" key="1">
    <source>
        <dbReference type="SAM" id="SignalP"/>
    </source>
</evidence>
<protein>
    <recommendedName>
        <fullName evidence="4">Histidine phosphatase family protein</fullName>
    </recommendedName>
</protein>
<feature type="chain" id="PRO_5015713629" description="Histidine phosphatase family protein" evidence="1">
    <location>
        <begin position="26"/>
        <end position="172"/>
    </location>
</feature>
<dbReference type="Proteomes" id="UP000241421">
    <property type="component" value="Unassembled WGS sequence"/>
</dbReference>
<keyword evidence="1" id="KW-0732">Signal</keyword>
<comment type="caution">
    <text evidence="2">The sequence shown here is derived from an EMBL/GenBank/DDBJ whole genome shotgun (WGS) entry which is preliminary data.</text>
</comment>
<evidence type="ECO:0000313" key="3">
    <source>
        <dbReference type="Proteomes" id="UP000241421"/>
    </source>
</evidence>
<evidence type="ECO:0008006" key="4">
    <source>
        <dbReference type="Google" id="ProtNLM"/>
    </source>
</evidence>
<dbReference type="AlphaFoldDB" id="A0A2U2HEY7"/>
<evidence type="ECO:0000313" key="2">
    <source>
        <dbReference type="EMBL" id="PWF42459.1"/>
    </source>
</evidence>
<dbReference type="Pfam" id="PF00300">
    <property type="entry name" value="His_Phos_1"/>
    <property type="match status" value="1"/>
</dbReference>
<dbReference type="Gene3D" id="3.40.50.1240">
    <property type="entry name" value="Phosphoglycerate mutase-like"/>
    <property type="match status" value="1"/>
</dbReference>
<name>A0A2U2HEY7_9BURK</name>
<dbReference type="InterPro" id="IPR013078">
    <property type="entry name" value="His_Pase_superF_clade-1"/>
</dbReference>
<dbReference type="CDD" id="cd07067">
    <property type="entry name" value="HP_PGM_like"/>
    <property type="match status" value="1"/>
</dbReference>
<dbReference type="OrthoDB" id="3296006at2"/>
<dbReference type="SMART" id="SM00855">
    <property type="entry name" value="PGAM"/>
    <property type="match status" value="1"/>
</dbReference>
<feature type="signal peptide" evidence="1">
    <location>
        <begin position="1"/>
        <end position="25"/>
    </location>
</feature>
<organism evidence="2 3">
    <name type="scientific">Massilia glaciei</name>
    <dbReference type="NCBI Taxonomy" id="1524097"/>
    <lineage>
        <taxon>Bacteria</taxon>
        <taxon>Pseudomonadati</taxon>
        <taxon>Pseudomonadota</taxon>
        <taxon>Betaproteobacteria</taxon>
        <taxon>Burkholderiales</taxon>
        <taxon>Oxalobacteraceae</taxon>
        <taxon>Telluria group</taxon>
        <taxon>Massilia</taxon>
    </lineage>
</organism>
<dbReference type="SUPFAM" id="SSF53254">
    <property type="entry name" value="Phosphoglycerate mutase-like"/>
    <property type="match status" value="1"/>
</dbReference>